<dbReference type="InterPro" id="IPR043502">
    <property type="entry name" value="DNA/RNA_pol_sf"/>
</dbReference>
<evidence type="ECO:0000256" key="2">
    <source>
        <dbReference type="ARBA" id="ARBA00012180"/>
    </source>
</evidence>
<dbReference type="EC" id="3.1.26.4" evidence="2"/>
<keyword evidence="8" id="KW-1185">Reference proteome</keyword>
<dbReference type="InterPro" id="IPR041577">
    <property type="entry name" value="RT_RNaseH_2"/>
</dbReference>
<dbReference type="CDD" id="cd09274">
    <property type="entry name" value="RNase_HI_RT_Ty3"/>
    <property type="match status" value="1"/>
</dbReference>
<proteinExistence type="inferred from homology"/>
<dbReference type="InterPro" id="IPR050951">
    <property type="entry name" value="Retrovirus_Pol_polyprotein"/>
</dbReference>
<evidence type="ECO:0000313" key="8">
    <source>
        <dbReference type="Proteomes" id="UP000694569"/>
    </source>
</evidence>
<feature type="domain" description="Reverse transcriptase" evidence="5">
    <location>
        <begin position="476"/>
        <end position="659"/>
    </location>
</feature>
<feature type="compositionally biased region" description="Polar residues" evidence="4">
    <location>
        <begin position="1279"/>
        <end position="1301"/>
    </location>
</feature>
<dbReference type="SUPFAM" id="SSF53098">
    <property type="entry name" value="Ribonuclease H-like"/>
    <property type="match status" value="1"/>
</dbReference>
<dbReference type="InterPro" id="IPR036397">
    <property type="entry name" value="RNaseH_sf"/>
</dbReference>
<dbReference type="PROSITE" id="PS50994">
    <property type="entry name" value="INTEGRASE"/>
    <property type="match status" value="1"/>
</dbReference>
<feature type="compositionally biased region" description="Basic residues" evidence="4">
    <location>
        <begin position="1264"/>
        <end position="1273"/>
    </location>
</feature>
<dbReference type="FunFam" id="3.10.20.370:FF:000001">
    <property type="entry name" value="Retrovirus-related Pol polyprotein from transposon 17.6-like protein"/>
    <property type="match status" value="1"/>
</dbReference>
<dbReference type="GO" id="GO:0003676">
    <property type="term" value="F:nucleic acid binding"/>
    <property type="evidence" value="ECO:0007669"/>
    <property type="project" value="InterPro"/>
</dbReference>
<organism evidence="7 8">
    <name type="scientific">Leptobrachium leishanense</name>
    <name type="common">Leishan spiny toad</name>
    <dbReference type="NCBI Taxonomy" id="445787"/>
    <lineage>
        <taxon>Eukaryota</taxon>
        <taxon>Metazoa</taxon>
        <taxon>Chordata</taxon>
        <taxon>Craniata</taxon>
        <taxon>Vertebrata</taxon>
        <taxon>Euteleostomi</taxon>
        <taxon>Amphibia</taxon>
        <taxon>Batrachia</taxon>
        <taxon>Anura</taxon>
        <taxon>Pelobatoidea</taxon>
        <taxon>Megophryidae</taxon>
        <taxon>Leptobrachium</taxon>
    </lineage>
</organism>
<dbReference type="InterPro" id="IPR000477">
    <property type="entry name" value="RT_dom"/>
</dbReference>
<protein>
    <recommendedName>
        <fullName evidence="3">Gypsy retrotransposon integrase-like protein 1</fullName>
        <ecNumber evidence="2">3.1.26.4</ecNumber>
    </recommendedName>
</protein>
<dbReference type="Pfam" id="PF00078">
    <property type="entry name" value="RVT_1"/>
    <property type="match status" value="1"/>
</dbReference>
<dbReference type="InterPro" id="IPR001584">
    <property type="entry name" value="Integrase_cat-core"/>
</dbReference>
<dbReference type="Gene3D" id="1.10.340.70">
    <property type="match status" value="1"/>
</dbReference>
<dbReference type="Pfam" id="PF00665">
    <property type="entry name" value="rve"/>
    <property type="match status" value="1"/>
</dbReference>
<dbReference type="Ensembl" id="ENSLLET00000003167.1">
    <property type="protein sequence ID" value="ENSLLEP00000003041.1"/>
    <property type="gene ID" value="ENSLLEG00000001952.1"/>
</dbReference>
<feature type="compositionally biased region" description="Basic and acidic residues" evidence="4">
    <location>
        <begin position="1309"/>
        <end position="1326"/>
    </location>
</feature>
<evidence type="ECO:0000256" key="1">
    <source>
        <dbReference type="ARBA" id="ARBA00010879"/>
    </source>
</evidence>
<dbReference type="Gene3D" id="3.30.70.270">
    <property type="match status" value="2"/>
</dbReference>
<reference evidence="7" key="1">
    <citation type="submission" date="2025-08" db="UniProtKB">
        <authorList>
            <consortium name="Ensembl"/>
        </authorList>
    </citation>
    <scope>IDENTIFICATION</scope>
</reference>
<sequence>MEGLKAPSLLDFQARNLSQAWKRWKEEMLLYTDLVLVDKPEEMKVKLLLYLIGDKGREVKDTLLPGVAAPSLTVLMKAFDDYCEPKQNETVERYNFFSRSQREEEGIDAYVTELRTLAATCNFGNIRDSLIRDRIICGTRDSNLRERLLREVDLTLDKCLQIGRAAELSTERVKLLERSSTGAVSVHGMETSYTLRKSPSRMAETPHKIIQCIYCGKRHEKLKEKCPAFGKQCKGCGKANHFINQCRASLHQQRKPAVQAVYKETADSEEYEDILGLTLEPAFQICALKKSTSKFSSALFATMLIDQQAVRFQMDCGADCNVLPARMVKDQSKILPCDKILRMYNKSTLTPVGICKLKIRNPCNQKLYQAEFVVIDSELCHPILGSRAIQAMDLISVQHQNILTVEQDSKQSDSAMWGWSTINKEYADIFQGVGCLEGKLKLEVDALVQPVRLPKRKVPVSLLKPLQEELASLEKQGIITPVERSTDWISSMVIVKKPSGKLRICIDPKPLNKALKRSHYPLPTLDDILPDLARARIFSVCDVKSGFWHIELEEDSSYLTTFSTPFGRYRWVRMPMGISPAPEVFQRKLNHALEGLPGIRVIADDILIVGEGETDVEAIKDHDQKLRKLLDRCRERQLKLNPEKFQLRKTEVPYIGHLLSAQGLQADPSKVKAITEMPRPTDVKGVQRFLGMVNYLSRFCENISDAGEPLRQLTQKDAVWEWTEVQEGAFQQIKSKISCAPVLKYYNPEEPLELQCDASERGLGAALMQSKQPLAFASRALTETEQGYAQIEKELLAVLFGMEKFHQFTFGQTVAVQSDHKPLESIMKKPLLKAPRRLQRMMLRLQMYDACIRYCPGKSLAVADTLSRAYLDEGSVEGSVEHQIETVNMLQYLPISNRRLDAIQKSTDKDKTLQAVKHIVLRGWPHAKELVPLEASPFYHIRDELSVQDGVLFKGERVVIPSELRSDIMSRIHSSHFGVEGCLRRARESVYWPGMNAQLKEYIDQCDICRSFDTKQQKETLMPHEIPTRPWEKIGTDLFTFHGHEYLITVDYDSNFWEIDQIQDTRSTTVIRKLKAHFARYGIPDTVCSDNGPQFISMEFKEFSMNWDFDHITSSPGYPQSNGKVESAVKTAKRLLQKAVSSGNDPYLALLDHRNTPTQGLECSPAQRLMGRRTKSLLPMRGSLLMKDHGMNDRHQILCTKQRALQAAQYNRGAKDLRPLNVGEQVWVQPPINQGKEWRKACLRAPAGIRSYEVVTESGQVLRRNRRHLRGTGRYRPQIRTQSSNQEEYNTDETNQPSIANTPEEDQEEPHCEISDTERLGDDTNVLREQPQGYRNTQTRSGRSILKPAYLNDYVD</sequence>
<dbReference type="GO" id="GO:0015074">
    <property type="term" value="P:DNA integration"/>
    <property type="evidence" value="ECO:0007669"/>
    <property type="project" value="InterPro"/>
</dbReference>
<evidence type="ECO:0000259" key="5">
    <source>
        <dbReference type="PROSITE" id="PS50878"/>
    </source>
</evidence>
<dbReference type="PANTHER" id="PTHR37984:SF8">
    <property type="entry name" value="CCHC-TYPE DOMAIN-CONTAINING PROTEIN"/>
    <property type="match status" value="1"/>
</dbReference>
<evidence type="ECO:0000256" key="4">
    <source>
        <dbReference type="SAM" id="MobiDB-lite"/>
    </source>
</evidence>
<dbReference type="FunFam" id="1.10.340.70:FF:000003">
    <property type="entry name" value="Protein CBG25708"/>
    <property type="match status" value="1"/>
</dbReference>
<dbReference type="GO" id="GO:0004523">
    <property type="term" value="F:RNA-DNA hybrid ribonuclease activity"/>
    <property type="evidence" value="ECO:0007669"/>
    <property type="project" value="UniProtKB-EC"/>
</dbReference>
<dbReference type="OrthoDB" id="775972at2759"/>
<dbReference type="CDD" id="cd01647">
    <property type="entry name" value="RT_LTR"/>
    <property type="match status" value="1"/>
</dbReference>
<dbReference type="InterPro" id="IPR043128">
    <property type="entry name" value="Rev_trsase/Diguanyl_cyclase"/>
</dbReference>
<dbReference type="Gene3D" id="3.30.420.10">
    <property type="entry name" value="Ribonuclease H-like superfamily/Ribonuclease H"/>
    <property type="match status" value="1"/>
</dbReference>
<evidence type="ECO:0000313" key="7">
    <source>
        <dbReference type="Ensembl" id="ENSLLEP00000003041.1"/>
    </source>
</evidence>
<dbReference type="SUPFAM" id="SSF56672">
    <property type="entry name" value="DNA/RNA polymerases"/>
    <property type="match status" value="1"/>
</dbReference>
<dbReference type="Proteomes" id="UP000694569">
    <property type="component" value="Unplaced"/>
</dbReference>
<dbReference type="PANTHER" id="PTHR37984">
    <property type="entry name" value="PROTEIN CBG26694"/>
    <property type="match status" value="1"/>
</dbReference>
<dbReference type="PROSITE" id="PS50878">
    <property type="entry name" value="RT_POL"/>
    <property type="match status" value="1"/>
</dbReference>
<dbReference type="GeneTree" id="ENSGT00940000169923"/>
<dbReference type="InterPro" id="IPR041588">
    <property type="entry name" value="Integrase_H2C2"/>
</dbReference>
<evidence type="ECO:0000256" key="3">
    <source>
        <dbReference type="ARBA" id="ARBA00039658"/>
    </source>
</evidence>
<dbReference type="Pfam" id="PF17919">
    <property type="entry name" value="RT_RNaseH_2"/>
    <property type="match status" value="1"/>
</dbReference>
<dbReference type="FunFam" id="3.30.70.270:FF:000026">
    <property type="entry name" value="Transposon Ty3-G Gag-Pol polyprotein"/>
    <property type="match status" value="1"/>
</dbReference>
<dbReference type="FunFam" id="3.30.420.10:FF:000063">
    <property type="entry name" value="Retrovirus-related Pol polyprotein from transposon 297-like Protein"/>
    <property type="match status" value="1"/>
</dbReference>
<feature type="domain" description="Integrase catalytic" evidence="6">
    <location>
        <begin position="1026"/>
        <end position="1187"/>
    </location>
</feature>
<accession>A0A8C5LTQ5</accession>
<dbReference type="InterPro" id="IPR012337">
    <property type="entry name" value="RNaseH-like_sf"/>
</dbReference>
<dbReference type="Pfam" id="PF17921">
    <property type="entry name" value="Integrase_H2C2"/>
    <property type="match status" value="1"/>
</dbReference>
<feature type="region of interest" description="Disordered" evidence="4">
    <location>
        <begin position="1264"/>
        <end position="1341"/>
    </location>
</feature>
<comment type="similarity">
    <text evidence="1">Belongs to the beta type-B retroviral polymerase family. HERV class-II K(HML-2) pol subfamily.</text>
</comment>
<evidence type="ECO:0000259" key="6">
    <source>
        <dbReference type="PROSITE" id="PS50994"/>
    </source>
</evidence>
<reference evidence="7" key="2">
    <citation type="submission" date="2025-09" db="UniProtKB">
        <authorList>
            <consortium name="Ensembl"/>
        </authorList>
    </citation>
    <scope>IDENTIFICATION</scope>
</reference>
<dbReference type="CDD" id="cd05481">
    <property type="entry name" value="retropepsin_like_LTR_1"/>
    <property type="match status" value="1"/>
</dbReference>
<dbReference type="Gene3D" id="3.10.10.10">
    <property type="entry name" value="HIV Type 1 Reverse Transcriptase, subunit A, domain 1"/>
    <property type="match status" value="1"/>
</dbReference>
<name>A0A8C5LTQ5_9ANUR</name>